<dbReference type="AlphaFoldDB" id="A0AAD8QJF9"/>
<dbReference type="EMBL" id="JAUUTY010000007">
    <property type="protein sequence ID" value="KAK1603945.1"/>
    <property type="molecule type" value="Genomic_DNA"/>
</dbReference>
<evidence type="ECO:0000313" key="3">
    <source>
        <dbReference type="Proteomes" id="UP001231189"/>
    </source>
</evidence>
<reference evidence="2" key="1">
    <citation type="submission" date="2023-07" db="EMBL/GenBank/DDBJ databases">
        <title>A chromosome-level genome assembly of Lolium multiflorum.</title>
        <authorList>
            <person name="Chen Y."/>
            <person name="Copetti D."/>
            <person name="Kolliker R."/>
            <person name="Studer B."/>
        </authorList>
    </citation>
    <scope>NUCLEOTIDE SEQUENCE</scope>
    <source>
        <strain evidence="2">02402/16</strain>
        <tissue evidence="2">Leaf</tissue>
    </source>
</reference>
<accession>A0AAD8QJF9</accession>
<feature type="domain" description="Reverse transcriptase zinc-binding" evidence="1">
    <location>
        <begin position="3"/>
        <end position="59"/>
    </location>
</feature>
<organism evidence="2 3">
    <name type="scientific">Lolium multiflorum</name>
    <name type="common">Italian ryegrass</name>
    <name type="synonym">Lolium perenne subsp. multiflorum</name>
    <dbReference type="NCBI Taxonomy" id="4521"/>
    <lineage>
        <taxon>Eukaryota</taxon>
        <taxon>Viridiplantae</taxon>
        <taxon>Streptophyta</taxon>
        <taxon>Embryophyta</taxon>
        <taxon>Tracheophyta</taxon>
        <taxon>Spermatophyta</taxon>
        <taxon>Magnoliopsida</taxon>
        <taxon>Liliopsida</taxon>
        <taxon>Poales</taxon>
        <taxon>Poaceae</taxon>
        <taxon>BOP clade</taxon>
        <taxon>Pooideae</taxon>
        <taxon>Poodae</taxon>
        <taxon>Poeae</taxon>
        <taxon>Poeae Chloroplast Group 2 (Poeae type)</taxon>
        <taxon>Loliodinae</taxon>
        <taxon>Loliinae</taxon>
        <taxon>Lolium</taxon>
    </lineage>
</organism>
<protein>
    <recommendedName>
        <fullName evidence="1">Reverse transcriptase zinc-binding domain-containing protein</fullName>
    </recommendedName>
</protein>
<comment type="caution">
    <text evidence="2">The sequence shown here is derived from an EMBL/GenBank/DDBJ whole genome shotgun (WGS) entry which is preliminary data.</text>
</comment>
<dbReference type="Pfam" id="PF13966">
    <property type="entry name" value="zf-RVT"/>
    <property type="match status" value="1"/>
</dbReference>
<evidence type="ECO:0000259" key="1">
    <source>
        <dbReference type="Pfam" id="PF13966"/>
    </source>
</evidence>
<sequence>MAAPIWRPFAPLKCKIFSWLAIKYRLWTSDRKACHGLPAQPDACATSLQEEDNVDHVLCLNHEGSDISKCQFYMDLLNECRRKSNSAAAVASPPVSTS</sequence>
<evidence type="ECO:0000313" key="2">
    <source>
        <dbReference type="EMBL" id="KAK1603945.1"/>
    </source>
</evidence>
<gene>
    <name evidence="2" type="ORF">QYE76_027618</name>
</gene>
<name>A0AAD8QJF9_LOLMU</name>
<dbReference type="InterPro" id="IPR026960">
    <property type="entry name" value="RVT-Znf"/>
</dbReference>
<proteinExistence type="predicted"/>
<dbReference type="Proteomes" id="UP001231189">
    <property type="component" value="Unassembled WGS sequence"/>
</dbReference>
<keyword evidence="3" id="KW-1185">Reference proteome</keyword>